<comment type="similarity">
    <text evidence="7">Belongs to the transferase hexapeptide repeat family. LpxD subfamily.</text>
</comment>
<dbReference type="Proteomes" id="UP001199795">
    <property type="component" value="Unassembled WGS sequence"/>
</dbReference>
<dbReference type="Gene3D" id="3.40.1390.10">
    <property type="entry name" value="MurE/MurF, N-terminal domain"/>
    <property type="match status" value="1"/>
</dbReference>
<keyword evidence="6 7" id="KW-0012">Acyltransferase</keyword>
<comment type="function">
    <text evidence="7">Catalyzes the N-acylation of UDP-3-O-acylglucosamine using 3-hydroxyacyl-ACP as the acyl donor. Is involved in the biosynthesis of lipid A, a phosphorylated glycolipid that anchors the lipopolysaccharide to the outer membrane of the cell.</text>
</comment>
<dbReference type="GO" id="GO:0016020">
    <property type="term" value="C:membrane"/>
    <property type="evidence" value="ECO:0007669"/>
    <property type="project" value="GOC"/>
</dbReference>
<dbReference type="EMBL" id="JAKKDU010000010">
    <property type="protein sequence ID" value="MCF7568673.1"/>
    <property type="molecule type" value="Genomic_DNA"/>
</dbReference>
<dbReference type="GO" id="GO:0009245">
    <property type="term" value="P:lipid A biosynthetic process"/>
    <property type="evidence" value="ECO:0007669"/>
    <property type="project" value="UniProtKB-UniRule"/>
</dbReference>
<evidence type="ECO:0000256" key="7">
    <source>
        <dbReference type="HAMAP-Rule" id="MF_00523"/>
    </source>
</evidence>
<dbReference type="GO" id="GO:0016410">
    <property type="term" value="F:N-acyltransferase activity"/>
    <property type="evidence" value="ECO:0007669"/>
    <property type="project" value="InterPro"/>
</dbReference>
<dbReference type="Gene3D" id="2.160.10.10">
    <property type="entry name" value="Hexapeptide repeat proteins"/>
    <property type="match status" value="1"/>
</dbReference>
<dbReference type="Pfam" id="PF00132">
    <property type="entry name" value="Hexapep"/>
    <property type="match status" value="4"/>
</dbReference>
<comment type="catalytic activity">
    <reaction evidence="7">
        <text>a UDP-3-O-[(3R)-3-hydroxyacyl]-alpha-D-glucosamine + a (3R)-hydroxyacyl-[ACP] = a UDP-2-N,3-O-bis[(3R)-3-hydroxyacyl]-alpha-D-glucosamine + holo-[ACP] + H(+)</text>
        <dbReference type="Rhea" id="RHEA:53836"/>
        <dbReference type="Rhea" id="RHEA-COMP:9685"/>
        <dbReference type="Rhea" id="RHEA-COMP:9945"/>
        <dbReference type="ChEBI" id="CHEBI:15378"/>
        <dbReference type="ChEBI" id="CHEBI:64479"/>
        <dbReference type="ChEBI" id="CHEBI:78827"/>
        <dbReference type="ChEBI" id="CHEBI:137740"/>
        <dbReference type="ChEBI" id="CHEBI:137748"/>
        <dbReference type="EC" id="2.3.1.191"/>
    </reaction>
</comment>
<keyword evidence="4 7" id="KW-0677">Repeat</keyword>
<dbReference type="CDD" id="cd03352">
    <property type="entry name" value="LbH_LpxD"/>
    <property type="match status" value="1"/>
</dbReference>
<feature type="active site" description="Proton acceptor" evidence="7">
    <location>
        <position position="241"/>
    </location>
</feature>
<gene>
    <name evidence="7 9" type="primary">lpxD</name>
    <name evidence="9" type="ORF">L3X37_09875</name>
</gene>
<dbReference type="HAMAP" id="MF_00523">
    <property type="entry name" value="LpxD"/>
    <property type="match status" value="1"/>
</dbReference>
<comment type="pathway">
    <text evidence="7">Bacterial outer membrane biogenesis; LPS lipid A biosynthesis.</text>
</comment>
<evidence type="ECO:0000256" key="6">
    <source>
        <dbReference type="ARBA" id="ARBA00023315"/>
    </source>
</evidence>
<comment type="caution">
    <text evidence="9">The sequence shown here is derived from an EMBL/GenBank/DDBJ whole genome shotgun (WGS) entry which is preliminary data.</text>
</comment>
<proteinExistence type="inferred from homology"/>
<dbReference type="InterPro" id="IPR007691">
    <property type="entry name" value="LpxD"/>
</dbReference>
<evidence type="ECO:0000256" key="1">
    <source>
        <dbReference type="ARBA" id="ARBA00022516"/>
    </source>
</evidence>
<organism evidence="9 10">
    <name type="scientific">Wocania arenilitoris</name>
    <dbReference type="NCBI Taxonomy" id="2044858"/>
    <lineage>
        <taxon>Bacteria</taxon>
        <taxon>Pseudomonadati</taxon>
        <taxon>Bacteroidota</taxon>
        <taxon>Flavobacteriia</taxon>
        <taxon>Flavobacteriales</taxon>
        <taxon>Flavobacteriaceae</taxon>
        <taxon>Wocania</taxon>
    </lineage>
</organism>
<evidence type="ECO:0000313" key="9">
    <source>
        <dbReference type="EMBL" id="MCF7568673.1"/>
    </source>
</evidence>
<keyword evidence="3 7" id="KW-0808">Transferase</keyword>
<dbReference type="InterPro" id="IPR020573">
    <property type="entry name" value="UDP_GlcNAc_AcTrfase_non-rep"/>
</dbReference>
<dbReference type="InterPro" id="IPR001451">
    <property type="entry name" value="Hexapep"/>
</dbReference>
<dbReference type="AlphaFoldDB" id="A0AAE3JKZ6"/>
<dbReference type="SUPFAM" id="SSF51161">
    <property type="entry name" value="Trimeric LpxA-like enzymes"/>
    <property type="match status" value="1"/>
</dbReference>
<dbReference type="NCBIfam" id="TIGR01853">
    <property type="entry name" value="lipid_A_lpxD"/>
    <property type="match status" value="1"/>
</dbReference>
<evidence type="ECO:0000256" key="4">
    <source>
        <dbReference type="ARBA" id="ARBA00022737"/>
    </source>
</evidence>
<name>A0AAE3JKZ6_9FLAO</name>
<sequence length="340" mass="36815">MKFTAQQIADILEGDVVGNPDVEVSKLSKIEEGTQGSLTFLANPKYTPHIYSTNASIAIVNKMFTPEEDIDVTLIKVEDAYKSFSKLLEYYNQIKNNKTGVESPSFISDSSNYGENVYIGAFSYIGENVNIGNNVKIYPNVFIGDNVVISDNSVIFSGAKIYSDCIIGKYCVINSGAIIGADGFGFTPNEQGEYSKVPQIGNVIIEDFVDIGAATTIDRATLGSTIIRRGVKLDNQIQIAHNVEIGKNTVIAAQTGVAGSTKIGENCQIGGQVGIVGHITIGNNVKIQAQSGIGRNVKNNEVLQGSPALPYGDYNKSYVHFKNLPKIVKNINDLEKNKWE</sequence>
<dbReference type="PANTHER" id="PTHR43378:SF2">
    <property type="entry name" value="UDP-3-O-ACYLGLUCOSAMINE N-ACYLTRANSFERASE 1, MITOCHONDRIAL-RELATED"/>
    <property type="match status" value="1"/>
</dbReference>
<feature type="domain" description="UDP-3-O-[3-hydroxymyristoyl] glucosamine N-acyltransferase non-repeat region" evidence="8">
    <location>
        <begin position="21"/>
        <end position="89"/>
    </location>
</feature>
<reference evidence="9" key="1">
    <citation type="submission" date="2022-01" db="EMBL/GenBank/DDBJ databases">
        <title>Draft genome sequence of Sabulilitoribacter arenilitoris KCTC 52401.</title>
        <authorList>
            <person name="Oh J.-S."/>
        </authorList>
    </citation>
    <scope>NUCLEOTIDE SEQUENCE</scope>
    <source>
        <strain evidence="9">HMF6543</strain>
    </source>
</reference>
<dbReference type="EC" id="2.3.1.191" evidence="7"/>
<evidence type="ECO:0000256" key="5">
    <source>
        <dbReference type="ARBA" id="ARBA00023098"/>
    </source>
</evidence>
<comment type="subunit">
    <text evidence="7">Homotrimer.</text>
</comment>
<dbReference type="NCBIfam" id="NF002060">
    <property type="entry name" value="PRK00892.1"/>
    <property type="match status" value="1"/>
</dbReference>
<dbReference type="GO" id="GO:0103118">
    <property type="term" value="F:UDP-3-O-[(3R)-3-hydroxyacyl]-glucosamine N-acyltransferase activity"/>
    <property type="evidence" value="ECO:0007669"/>
    <property type="project" value="UniProtKB-EC"/>
</dbReference>
<dbReference type="Pfam" id="PF04613">
    <property type="entry name" value="LpxD"/>
    <property type="match status" value="1"/>
</dbReference>
<keyword evidence="2 7" id="KW-0441">Lipid A biosynthesis</keyword>
<evidence type="ECO:0000313" key="10">
    <source>
        <dbReference type="Proteomes" id="UP001199795"/>
    </source>
</evidence>
<keyword evidence="10" id="KW-1185">Reference proteome</keyword>
<evidence type="ECO:0000256" key="2">
    <source>
        <dbReference type="ARBA" id="ARBA00022556"/>
    </source>
</evidence>
<accession>A0AAE3JKZ6</accession>
<evidence type="ECO:0000256" key="3">
    <source>
        <dbReference type="ARBA" id="ARBA00022679"/>
    </source>
</evidence>
<evidence type="ECO:0000259" key="8">
    <source>
        <dbReference type="Pfam" id="PF04613"/>
    </source>
</evidence>
<keyword evidence="1 7" id="KW-0444">Lipid biosynthesis</keyword>
<dbReference type="PANTHER" id="PTHR43378">
    <property type="entry name" value="UDP-3-O-ACYLGLUCOSAMINE N-ACYLTRANSFERASE"/>
    <property type="match status" value="1"/>
</dbReference>
<keyword evidence="5 7" id="KW-0443">Lipid metabolism</keyword>
<protein>
    <recommendedName>
        <fullName evidence="7">UDP-3-O-acylglucosamine N-acyltransferase</fullName>
        <ecNumber evidence="7">2.3.1.191</ecNumber>
    </recommendedName>
</protein>
<dbReference type="InterPro" id="IPR011004">
    <property type="entry name" value="Trimer_LpxA-like_sf"/>
</dbReference>
<dbReference type="RefSeq" id="WP_237240012.1">
    <property type="nucleotide sequence ID" value="NZ_JAKKDU010000010.1"/>
</dbReference>